<evidence type="ECO:0000313" key="6">
    <source>
        <dbReference type="Proteomes" id="UP000093000"/>
    </source>
</evidence>
<dbReference type="GO" id="GO:1901031">
    <property type="term" value="P:regulation of response to reactive oxygen species"/>
    <property type="evidence" value="ECO:0007669"/>
    <property type="project" value="InterPro"/>
</dbReference>
<dbReference type="AlphaFoldDB" id="A0A1C7NKP1"/>
<dbReference type="GO" id="GO:1904262">
    <property type="term" value="P:negative regulation of TORC1 signaling"/>
    <property type="evidence" value="ECO:0007669"/>
    <property type="project" value="TreeGrafter"/>
</dbReference>
<dbReference type="GO" id="GO:0005737">
    <property type="term" value="C:cytoplasm"/>
    <property type="evidence" value="ECO:0007669"/>
    <property type="project" value="UniProtKB-SubCell"/>
</dbReference>
<dbReference type="Proteomes" id="UP000093000">
    <property type="component" value="Unassembled WGS sequence"/>
</dbReference>
<comment type="subcellular location">
    <subcellularLocation>
        <location evidence="1">Cytoplasm</location>
    </subcellularLocation>
</comment>
<comment type="similarity">
    <text evidence="2">Belongs to the sestrin family.</text>
</comment>
<dbReference type="InterPro" id="IPR006730">
    <property type="entry name" value="Sestrin"/>
</dbReference>
<dbReference type="EMBL" id="LUGH01000193">
    <property type="protein sequence ID" value="OBZ87844.1"/>
    <property type="molecule type" value="Genomic_DNA"/>
</dbReference>
<dbReference type="SUPFAM" id="SSF69118">
    <property type="entry name" value="AhpD-like"/>
    <property type="match status" value="1"/>
</dbReference>
<accession>A0A1C7NKP1</accession>
<evidence type="ECO:0000256" key="3">
    <source>
        <dbReference type="ARBA" id="ARBA00022490"/>
    </source>
</evidence>
<dbReference type="GO" id="GO:0016684">
    <property type="term" value="F:oxidoreductase activity, acting on peroxide as acceptor"/>
    <property type="evidence" value="ECO:0007669"/>
    <property type="project" value="TreeGrafter"/>
</dbReference>
<gene>
    <name evidence="5" type="primary">sesn1</name>
    <name evidence="5" type="ORF">A0J61_04098</name>
</gene>
<evidence type="ECO:0000313" key="5">
    <source>
        <dbReference type="EMBL" id="OBZ87844.1"/>
    </source>
</evidence>
<dbReference type="OrthoDB" id="337464at2759"/>
<dbReference type="STRING" id="101091.A0A1C7NKP1"/>
<dbReference type="GO" id="GO:0071233">
    <property type="term" value="P:cellular response to L-leucine"/>
    <property type="evidence" value="ECO:0007669"/>
    <property type="project" value="TreeGrafter"/>
</dbReference>
<dbReference type="InParanoid" id="A0A1C7NKP1"/>
<dbReference type="PANTHER" id="PTHR12474:SF0">
    <property type="entry name" value="SESTRIN HOMOLOG"/>
    <property type="match status" value="1"/>
</dbReference>
<comment type="caution">
    <text evidence="5">The sequence shown here is derived from an EMBL/GenBank/DDBJ whole genome shotgun (WGS) entry which is preliminary data.</text>
</comment>
<name>A0A1C7NKP1_9FUNG</name>
<sequence>MSQIWNQLDDQSESIRDSRASQLQSCRQRIALFKGLQVESYEERSAAIEKIIQVVKSYVRSTLSPSSSAGSPNLSDSLIESELLEDRQDQDFGEQLFYYLLTILRLSLTCPYSDVRQTFKDLLVGIKESASICIPKQKYKSPSHFIPISDIFSLESTSSSHQTVLYPRSSHLSFSPWSYTNSSVDEPISQLQPQTIRQPATSSAASSIHNVPLNGHHSNNSTFKDYTGGRPSDEYVRQMLIKTFTDEGRLANAYRVLAFFPTFFEIFHVTYTKTLKAPIGPLNRTWKTYLALMVAAEQKCQYLVSMMKIDFLYNGGDPNWLLGLDFVPNKLRNLSGLVLKLARQPWRLSSDDIEQLLAGGILGDAWSRGELVQATLIIATFLGLSSFILGCGITPEVDMTDGFVLPPNRSDAEYYRGMNGIESELDLPTVQLSDLDHGSNMEDDQNRFNTDHGIGLGVITSPPLSVTEDEAIVETTQALIDKLKSKKSCIIKEQIIESFERLRVQESPAKITIDTQFDKVPRLVEDEHDGTERETVSYDDEDQRINSVHEDLQRFVNSSLDKAIQLEEFEQGHEEYMEFMLGEYCWEDHGCDLANHYLPGIGDDLVAEFTEAISITDWSIFHPVAEEVVDTSPLRFAIWYYTQKIMGVTKEDYTYDDIPTYLNERTTKYIRDLCMSPHLIQKNDWCNIGISLRPEEKCHVNLLVASARKQAVLCYALCLISEV</sequence>
<dbReference type="GO" id="GO:1990253">
    <property type="term" value="P:cellular response to leucine starvation"/>
    <property type="evidence" value="ECO:0007669"/>
    <property type="project" value="TreeGrafter"/>
</dbReference>
<dbReference type="GO" id="GO:0070728">
    <property type="term" value="F:L-leucine binding"/>
    <property type="evidence" value="ECO:0007669"/>
    <property type="project" value="TreeGrafter"/>
</dbReference>
<proteinExistence type="inferred from homology"/>
<keyword evidence="6" id="KW-1185">Reference proteome</keyword>
<dbReference type="Pfam" id="PF04636">
    <property type="entry name" value="PA26"/>
    <property type="match status" value="1"/>
</dbReference>
<dbReference type="Gene3D" id="1.20.1290.10">
    <property type="entry name" value="AhpD-like"/>
    <property type="match status" value="1"/>
</dbReference>
<dbReference type="InterPro" id="IPR029032">
    <property type="entry name" value="AhpD-like"/>
</dbReference>
<feature type="region of interest" description="Disordered" evidence="4">
    <location>
        <begin position="207"/>
        <end position="227"/>
    </location>
</feature>
<organism evidence="5 6">
    <name type="scientific">Choanephora cucurbitarum</name>
    <dbReference type="NCBI Taxonomy" id="101091"/>
    <lineage>
        <taxon>Eukaryota</taxon>
        <taxon>Fungi</taxon>
        <taxon>Fungi incertae sedis</taxon>
        <taxon>Mucoromycota</taxon>
        <taxon>Mucoromycotina</taxon>
        <taxon>Mucoromycetes</taxon>
        <taxon>Mucorales</taxon>
        <taxon>Mucorineae</taxon>
        <taxon>Choanephoraceae</taxon>
        <taxon>Choanephoroideae</taxon>
        <taxon>Choanephora</taxon>
    </lineage>
</organism>
<evidence type="ECO:0000256" key="1">
    <source>
        <dbReference type="ARBA" id="ARBA00004496"/>
    </source>
</evidence>
<keyword evidence="3" id="KW-0963">Cytoplasm</keyword>
<evidence type="ECO:0000256" key="4">
    <source>
        <dbReference type="SAM" id="MobiDB-lite"/>
    </source>
</evidence>
<protein>
    <submittedName>
        <fullName evidence="5">Sestrin-1</fullName>
    </submittedName>
</protein>
<dbReference type="GO" id="GO:0005634">
    <property type="term" value="C:nucleus"/>
    <property type="evidence" value="ECO:0007669"/>
    <property type="project" value="InterPro"/>
</dbReference>
<reference evidence="5 6" key="1">
    <citation type="submission" date="2016-03" db="EMBL/GenBank/DDBJ databases">
        <title>Choanephora cucurbitarum.</title>
        <authorList>
            <person name="Min B."/>
            <person name="Park H."/>
            <person name="Park J.-H."/>
            <person name="Shin H.-D."/>
            <person name="Choi I.-G."/>
        </authorList>
    </citation>
    <scope>NUCLEOTIDE SEQUENCE [LARGE SCALE GENOMIC DNA]</scope>
    <source>
        <strain evidence="5 6">KUS-F28377</strain>
    </source>
</reference>
<dbReference type="PANTHER" id="PTHR12474">
    <property type="entry name" value="P53 REGULATED PA26 NUCLEAR PROTEIN SESTRIN"/>
    <property type="match status" value="1"/>
</dbReference>
<dbReference type="GO" id="GO:0016239">
    <property type="term" value="P:positive regulation of macroautophagy"/>
    <property type="evidence" value="ECO:0007669"/>
    <property type="project" value="TreeGrafter"/>
</dbReference>
<evidence type="ECO:0000256" key="2">
    <source>
        <dbReference type="ARBA" id="ARBA00008350"/>
    </source>
</evidence>